<dbReference type="RefSeq" id="WP_065254661.1">
    <property type="nucleotide sequence ID" value="NZ_JAJMRL010000002.1"/>
</dbReference>
<dbReference type="Proteomes" id="UP000092714">
    <property type="component" value="Unassembled WGS sequence"/>
</dbReference>
<evidence type="ECO:0000313" key="2">
    <source>
        <dbReference type="Proteomes" id="UP000092714"/>
    </source>
</evidence>
<accession>A0A1B8RM93</accession>
<gene>
    <name evidence="1" type="ORF">CP373A1_12830</name>
</gene>
<dbReference type="eggNOG" id="ENOG50345I3">
    <property type="taxonomic scope" value="Bacteria"/>
</dbReference>
<dbReference type="EMBL" id="MAPZ01000025">
    <property type="protein sequence ID" value="OBY09980.1"/>
    <property type="molecule type" value="Genomic_DNA"/>
</dbReference>
<dbReference type="Pfam" id="PF22558">
    <property type="entry name" value="REase-ARP"/>
    <property type="match status" value="1"/>
</dbReference>
<protein>
    <submittedName>
        <fullName evidence="1">Uncharacterized protein</fullName>
    </submittedName>
</protein>
<reference evidence="1 2" key="1">
    <citation type="submission" date="2016-06" db="EMBL/GenBank/DDBJ databases">
        <authorList>
            <person name="Kjaerup R.B."/>
            <person name="Dalgaard T.S."/>
            <person name="Juul-Madsen H.R."/>
        </authorList>
    </citation>
    <scope>NUCLEOTIDE SEQUENCE [LARGE SCALE GENOMIC DNA]</scope>
    <source>
        <strain evidence="1 2">373-A1</strain>
    </source>
</reference>
<keyword evidence="2" id="KW-1185">Reference proteome</keyword>
<sequence length="269" mass="32171">MRYQDYKEKVLNHLEEYKLNSLGCVKNGLYQNKEYGHILPSGFRPLNFLLGVNQPKDIHYHMHSHHLNSSQIMCINFFEPIMKDNLLIDILKDTLKINIPDHTKIIFSKFEYGAPKGKDGTTFDFFIELITGEKIYFEVKYTEQGFGKISKSKETNKLPEKYEHKFTDVYMKQLGESMHLKELVNDKDKFYSSYQLYRNISYIKGDKDYVVFLYPYDNENLAQEMNEVKDLKNVYSLDWKELSTKALEHTKNTHKYRVYKEFYDKYMNI</sequence>
<evidence type="ECO:0000313" key="1">
    <source>
        <dbReference type="EMBL" id="OBY09980.1"/>
    </source>
</evidence>
<comment type="caution">
    <text evidence="1">The sequence shown here is derived from an EMBL/GenBank/DDBJ whole genome shotgun (WGS) entry which is preliminary data.</text>
</comment>
<dbReference type="InterPro" id="IPR054333">
    <property type="entry name" value="REase-ARP-assoc"/>
</dbReference>
<name>A0A1B8RM93_9CLOT</name>
<proteinExistence type="predicted"/>
<organism evidence="1 2">
    <name type="scientific">Clostridium paraputrificum</name>
    <dbReference type="NCBI Taxonomy" id="29363"/>
    <lineage>
        <taxon>Bacteria</taxon>
        <taxon>Bacillati</taxon>
        <taxon>Bacillota</taxon>
        <taxon>Clostridia</taxon>
        <taxon>Eubacteriales</taxon>
        <taxon>Clostridiaceae</taxon>
        <taxon>Clostridium</taxon>
    </lineage>
</organism>
<dbReference type="AlphaFoldDB" id="A0A1B8RM93"/>
<dbReference type="OrthoDB" id="5511528at2"/>